<dbReference type="SUPFAM" id="SSF103473">
    <property type="entry name" value="MFS general substrate transporter"/>
    <property type="match status" value="1"/>
</dbReference>
<gene>
    <name evidence="8" type="ORF">DI569_12145</name>
</gene>
<sequence length="423" mass="45699">MTGSFALMKQRRFLPLFATQFLNAFNDNFYKMAMVILVTFTIYKDPETEAWFNALAGGLFILPFFLFSALAGQLADRGDKTKIIRIVKTAEIGIMLVGAAGIWLHNVPLMLLALFSMGVHSTFFGPIKYAILPQHLEDDEVLAGTGWVEAGTYIAILGGTIVGGLTPPHFAMIGIVIVALIGRFTATLVPAAPPEKEAENLIIDHNILRSSWQIVNSTMHIPRLFLAIVSISFFWAIGAILAAQFPPLVKNALGADNTVATLFTAIFSVGVAIGSIVVNRLLKGQVSARYSPGSVIVMGLFVLDLWWSVKGWKHIDGSLMDWREFLSLTAGDRIIVDLLGIAIAGGMFVVPLYAFLTTTVAKSQTARTVAANNIVNSGFMVAATLLLSVLIGFGLTIDDTLLMVAVMCLVSALLAHKLHKACD</sequence>
<dbReference type="InterPro" id="IPR036259">
    <property type="entry name" value="MFS_trans_sf"/>
</dbReference>
<dbReference type="Pfam" id="PF07690">
    <property type="entry name" value="MFS_1"/>
    <property type="match status" value="1"/>
</dbReference>
<feature type="transmembrane region" description="Helical" evidence="7">
    <location>
        <begin position="377"/>
        <end position="395"/>
    </location>
</feature>
<evidence type="ECO:0000256" key="5">
    <source>
        <dbReference type="ARBA" id="ARBA00022989"/>
    </source>
</evidence>
<feature type="transmembrane region" description="Helical" evidence="7">
    <location>
        <begin position="169"/>
        <end position="189"/>
    </location>
</feature>
<reference evidence="8 9" key="1">
    <citation type="submission" date="2017-08" db="EMBL/GenBank/DDBJ databases">
        <title>Infants hospitalized years apart are colonized by the same room-sourced microbial strains.</title>
        <authorList>
            <person name="Brooks B."/>
            <person name="Olm M.R."/>
            <person name="Firek B.A."/>
            <person name="Baker R."/>
            <person name="Thomas B.C."/>
            <person name="Morowitz M.J."/>
            <person name="Banfield J.F."/>
        </authorList>
    </citation>
    <scope>NUCLEOTIDE SEQUENCE [LARGE SCALE GENOMIC DNA]</scope>
    <source>
        <strain evidence="8">S2_005_003_R2_47</strain>
    </source>
</reference>
<evidence type="ECO:0000256" key="7">
    <source>
        <dbReference type="SAM" id="Phobius"/>
    </source>
</evidence>
<evidence type="ECO:0000256" key="4">
    <source>
        <dbReference type="ARBA" id="ARBA00022692"/>
    </source>
</evidence>
<feature type="transmembrane region" description="Helical" evidence="7">
    <location>
        <begin position="224"/>
        <end position="246"/>
    </location>
</feature>
<keyword evidence="4 7" id="KW-0812">Transmembrane</keyword>
<comment type="subcellular location">
    <subcellularLocation>
        <location evidence="1">Cell membrane</location>
        <topology evidence="1">Multi-pass membrane protein</topology>
    </subcellularLocation>
</comment>
<dbReference type="GO" id="GO:0022857">
    <property type="term" value="F:transmembrane transporter activity"/>
    <property type="evidence" value="ECO:0007669"/>
    <property type="project" value="InterPro"/>
</dbReference>
<evidence type="ECO:0000256" key="1">
    <source>
        <dbReference type="ARBA" id="ARBA00004651"/>
    </source>
</evidence>
<dbReference type="Gene3D" id="1.20.1250.20">
    <property type="entry name" value="MFS general substrate transporter like domains"/>
    <property type="match status" value="1"/>
</dbReference>
<evidence type="ECO:0000256" key="6">
    <source>
        <dbReference type="ARBA" id="ARBA00023136"/>
    </source>
</evidence>
<dbReference type="CDD" id="cd06173">
    <property type="entry name" value="MFS_MefA_like"/>
    <property type="match status" value="1"/>
</dbReference>
<dbReference type="AlphaFoldDB" id="A0A2W5KZI5"/>
<keyword evidence="2" id="KW-0813">Transport</keyword>
<dbReference type="PANTHER" id="PTHR43266:SF2">
    <property type="entry name" value="MAJOR FACILITATOR SUPERFAMILY (MFS) PROFILE DOMAIN-CONTAINING PROTEIN"/>
    <property type="match status" value="1"/>
</dbReference>
<dbReference type="InterPro" id="IPR011701">
    <property type="entry name" value="MFS"/>
</dbReference>
<organism evidence="8 9">
    <name type="scientific">Sphingopyxis macrogoltabida</name>
    <name type="common">Sphingomonas macrogoltabidus</name>
    <dbReference type="NCBI Taxonomy" id="33050"/>
    <lineage>
        <taxon>Bacteria</taxon>
        <taxon>Pseudomonadati</taxon>
        <taxon>Pseudomonadota</taxon>
        <taxon>Alphaproteobacteria</taxon>
        <taxon>Sphingomonadales</taxon>
        <taxon>Sphingomonadaceae</taxon>
        <taxon>Sphingopyxis</taxon>
    </lineage>
</organism>
<feature type="transmembrane region" description="Helical" evidence="7">
    <location>
        <begin position="50"/>
        <end position="71"/>
    </location>
</feature>
<keyword evidence="6 7" id="KW-0472">Membrane</keyword>
<comment type="caution">
    <text evidence="8">The sequence shown here is derived from an EMBL/GenBank/DDBJ whole genome shotgun (WGS) entry which is preliminary data.</text>
</comment>
<evidence type="ECO:0000256" key="2">
    <source>
        <dbReference type="ARBA" id="ARBA00022448"/>
    </source>
</evidence>
<dbReference type="Proteomes" id="UP000248597">
    <property type="component" value="Unassembled WGS sequence"/>
</dbReference>
<evidence type="ECO:0000313" key="8">
    <source>
        <dbReference type="EMBL" id="PZQ21424.1"/>
    </source>
</evidence>
<dbReference type="GO" id="GO:0005886">
    <property type="term" value="C:plasma membrane"/>
    <property type="evidence" value="ECO:0007669"/>
    <property type="project" value="UniProtKB-SubCell"/>
</dbReference>
<evidence type="ECO:0000256" key="3">
    <source>
        <dbReference type="ARBA" id="ARBA00022475"/>
    </source>
</evidence>
<proteinExistence type="predicted"/>
<keyword evidence="5 7" id="KW-1133">Transmembrane helix</keyword>
<dbReference type="PANTHER" id="PTHR43266">
    <property type="entry name" value="MACROLIDE-EFFLUX PROTEIN"/>
    <property type="match status" value="1"/>
</dbReference>
<protein>
    <submittedName>
        <fullName evidence="8">MFS transporter</fullName>
    </submittedName>
</protein>
<feature type="transmembrane region" description="Helical" evidence="7">
    <location>
        <begin position="290"/>
        <end position="309"/>
    </location>
</feature>
<accession>A0A2W5KZI5</accession>
<feature type="transmembrane region" description="Helical" evidence="7">
    <location>
        <begin position="258"/>
        <end position="278"/>
    </location>
</feature>
<feature type="transmembrane region" description="Helical" evidence="7">
    <location>
        <begin position="401"/>
        <end position="418"/>
    </location>
</feature>
<name>A0A2W5KZI5_SPHMC</name>
<keyword evidence="3" id="KW-1003">Cell membrane</keyword>
<feature type="transmembrane region" description="Helical" evidence="7">
    <location>
        <begin position="334"/>
        <end position="356"/>
    </location>
</feature>
<dbReference type="EMBL" id="QFPJ01000030">
    <property type="protein sequence ID" value="PZQ21424.1"/>
    <property type="molecule type" value="Genomic_DNA"/>
</dbReference>
<evidence type="ECO:0000313" key="9">
    <source>
        <dbReference type="Proteomes" id="UP000248597"/>
    </source>
</evidence>